<accession>A0A813CRC0</accession>
<keyword evidence="2" id="KW-1185">Reference proteome</keyword>
<gene>
    <name evidence="1" type="ORF">SNEC2469_LOCUS35472</name>
</gene>
<protein>
    <submittedName>
        <fullName evidence="1">Uncharacterized protein</fullName>
    </submittedName>
</protein>
<comment type="caution">
    <text evidence="1">The sequence shown here is derived from an EMBL/GenBank/DDBJ whole genome shotgun (WGS) entry which is preliminary data.</text>
</comment>
<dbReference type="OrthoDB" id="425306at2759"/>
<name>A0A813CRC0_9DINO</name>
<proteinExistence type="predicted"/>
<organism evidence="1 2">
    <name type="scientific">Symbiodinium necroappetens</name>
    <dbReference type="NCBI Taxonomy" id="1628268"/>
    <lineage>
        <taxon>Eukaryota</taxon>
        <taxon>Sar</taxon>
        <taxon>Alveolata</taxon>
        <taxon>Dinophyceae</taxon>
        <taxon>Suessiales</taxon>
        <taxon>Symbiodiniaceae</taxon>
        <taxon>Symbiodinium</taxon>
    </lineage>
</organism>
<dbReference type="AlphaFoldDB" id="A0A813CRC0"/>
<sequence length="162" mass="18139">MARSEQRLEAVNQMGKRIGDVTATGKPDIDELGDFDFSALPPPCKPDIDLVDLCLYPVDMPLEVEGASEQEECESFSWAADLRTPSTSSLTPRFWDVPPGTLLAPDGRAHWTHVLRMDEFFKDIAKCPPKFKYSVLRRRQRDLKPTQGQMKSACVALISSIV</sequence>
<evidence type="ECO:0000313" key="2">
    <source>
        <dbReference type="Proteomes" id="UP000601435"/>
    </source>
</evidence>
<evidence type="ECO:0000313" key="1">
    <source>
        <dbReference type="EMBL" id="CAE7945010.1"/>
    </source>
</evidence>
<reference evidence="1" key="1">
    <citation type="submission" date="2021-02" db="EMBL/GenBank/DDBJ databases">
        <authorList>
            <person name="Dougan E. K."/>
            <person name="Rhodes N."/>
            <person name="Thang M."/>
            <person name="Chan C."/>
        </authorList>
    </citation>
    <scope>NUCLEOTIDE SEQUENCE</scope>
</reference>
<dbReference type="EMBL" id="CAJNJA010102830">
    <property type="protein sequence ID" value="CAE7945010.1"/>
    <property type="molecule type" value="Genomic_DNA"/>
</dbReference>
<dbReference type="Proteomes" id="UP000601435">
    <property type="component" value="Unassembled WGS sequence"/>
</dbReference>